<evidence type="ECO:0000256" key="2">
    <source>
        <dbReference type="ARBA" id="ARBA00023002"/>
    </source>
</evidence>
<sequence length="388" mass="42216">MVLGAGMGGLLTARVLTEFYGRVTVLERDALDDAATPGQGAPRSRQPHMVPARCGQIVEGLFPGVTEEMVTSGAHLWAEGELSRLDARVGGRRVTRTGHLPALSGPATLFAGRPLVERLVRGRVRALPGVDILDRHDVDALTWSGQVITGVRVTDRAGRGTCDLTADLVIDATGRASRTPVLLERLGYRRPVEVRLTAHANYVSMPVRIPGGLLHELMFIDMFAPDRPLEFIMARCENDRWNMLIGTVGSAASPPASAAEMFSCAQQLIPPHAVEALRVAEPLGDVALHRFPASLWRRYDRLDRLPGGLLVTGGAVCSISPIHGQGMTVAALGAVTLRDCLRRGPERLPPRQFHRATAKRIKTAWLRAYGMSASIRRTRSDCRWVSVF</sequence>
<evidence type="ECO:0000259" key="3">
    <source>
        <dbReference type="Pfam" id="PF00890"/>
    </source>
</evidence>
<evidence type="ECO:0000313" key="4">
    <source>
        <dbReference type="EMBL" id="EJZ05554.1"/>
    </source>
</evidence>
<dbReference type="InterPro" id="IPR036188">
    <property type="entry name" value="FAD/NAD-bd_sf"/>
</dbReference>
<accession>K0V3F0</accession>
<comment type="caution">
    <text evidence="4">The sequence shown here is derived from an EMBL/GenBank/DDBJ whole genome shotgun (WGS) entry which is preliminary data.</text>
</comment>
<evidence type="ECO:0000313" key="5">
    <source>
        <dbReference type="Proteomes" id="UP000006072"/>
    </source>
</evidence>
<keyword evidence="1" id="KW-0285">Flavoprotein</keyword>
<dbReference type="eggNOG" id="COG0654">
    <property type="taxonomic scope" value="Bacteria"/>
</dbReference>
<dbReference type="PANTHER" id="PTHR43422:SF3">
    <property type="entry name" value="THIAMINE THIAZOLE SYNTHASE"/>
    <property type="match status" value="1"/>
</dbReference>
<dbReference type="PANTHER" id="PTHR43422">
    <property type="entry name" value="THIAMINE THIAZOLE SYNTHASE"/>
    <property type="match status" value="1"/>
</dbReference>
<dbReference type="Gene3D" id="3.50.50.60">
    <property type="entry name" value="FAD/NAD(P)-binding domain"/>
    <property type="match status" value="1"/>
</dbReference>
<feature type="domain" description="FAD-dependent oxidoreductase 2 FAD-binding" evidence="3">
    <location>
        <begin position="88"/>
        <end position="181"/>
    </location>
</feature>
<proteinExistence type="predicted"/>
<dbReference type="SUPFAM" id="SSF51905">
    <property type="entry name" value="FAD/NAD(P)-binding domain"/>
    <property type="match status" value="1"/>
</dbReference>
<keyword evidence="5" id="KW-1185">Reference proteome</keyword>
<dbReference type="EMBL" id="ALQA01000077">
    <property type="protein sequence ID" value="EJZ05554.1"/>
    <property type="molecule type" value="Genomic_DNA"/>
</dbReference>
<dbReference type="AlphaFoldDB" id="K0V3F0"/>
<dbReference type="Proteomes" id="UP000006072">
    <property type="component" value="Unassembled WGS sequence"/>
</dbReference>
<gene>
    <name evidence="4" type="ORF">MVAC_24760</name>
</gene>
<name>K0V3F0_MYCVA</name>
<evidence type="ECO:0000256" key="1">
    <source>
        <dbReference type="ARBA" id="ARBA00022630"/>
    </source>
</evidence>
<protein>
    <recommendedName>
        <fullName evidence="3">FAD-dependent oxidoreductase 2 FAD-binding domain-containing protein</fullName>
    </recommendedName>
</protein>
<dbReference type="InterPro" id="IPR003953">
    <property type="entry name" value="FAD-dep_OxRdtase_2_FAD-bd"/>
</dbReference>
<dbReference type="Pfam" id="PF00890">
    <property type="entry name" value="FAD_binding_2"/>
    <property type="match status" value="1"/>
</dbReference>
<dbReference type="HOGENOM" id="CLU_028028_2_0_11"/>
<organism evidence="4 5">
    <name type="scientific">Mycolicibacterium vaccae ATCC 25954</name>
    <dbReference type="NCBI Taxonomy" id="1194972"/>
    <lineage>
        <taxon>Bacteria</taxon>
        <taxon>Bacillati</taxon>
        <taxon>Actinomycetota</taxon>
        <taxon>Actinomycetes</taxon>
        <taxon>Mycobacteriales</taxon>
        <taxon>Mycobacteriaceae</taxon>
        <taxon>Mycolicibacterium</taxon>
    </lineage>
</organism>
<dbReference type="GO" id="GO:0016491">
    <property type="term" value="F:oxidoreductase activity"/>
    <property type="evidence" value="ECO:0007669"/>
    <property type="project" value="UniProtKB-KW"/>
</dbReference>
<reference evidence="4 5" key="1">
    <citation type="journal article" date="2012" name="J. Bacteriol.">
        <title>Complete Genome Sequence of Mycobacterium vaccae Type Strain ATCC 25954.</title>
        <authorList>
            <person name="Ho Y.S."/>
            <person name="Adroub S.A."/>
            <person name="Abadi M."/>
            <person name="Al Alwan B."/>
            <person name="Alkhateeb R."/>
            <person name="Gao G."/>
            <person name="Ragab A."/>
            <person name="Ali S."/>
            <person name="van Soolingen D."/>
            <person name="Bitter W."/>
            <person name="Pain A."/>
            <person name="Abdallah A.M."/>
        </authorList>
    </citation>
    <scope>NUCLEOTIDE SEQUENCE [LARGE SCALE GENOMIC DNA]</scope>
    <source>
        <strain evidence="4 5">ATCC 25954</strain>
    </source>
</reference>
<keyword evidence="2" id="KW-0560">Oxidoreductase</keyword>